<organism evidence="6 7">
    <name type="scientific">Apilactobacillus kunkeei</name>
    <dbReference type="NCBI Taxonomy" id="148814"/>
    <lineage>
        <taxon>Bacteria</taxon>
        <taxon>Bacillati</taxon>
        <taxon>Bacillota</taxon>
        <taxon>Bacilli</taxon>
        <taxon>Lactobacillales</taxon>
        <taxon>Lactobacillaceae</taxon>
        <taxon>Apilactobacillus</taxon>
    </lineage>
</organism>
<dbReference type="PROSITE" id="PS51904">
    <property type="entry name" value="GLYCOSYL_HYDROL_F25_2"/>
    <property type="match status" value="1"/>
</dbReference>
<dbReference type="Proteomes" id="UP000037749">
    <property type="component" value="Unassembled WGS sequence"/>
</dbReference>
<dbReference type="SUPFAM" id="SSF51445">
    <property type="entry name" value="(Trans)glycosidases"/>
    <property type="match status" value="1"/>
</dbReference>
<name>A0A0M9DFH8_9LACO</name>
<dbReference type="GO" id="GO:0016052">
    <property type="term" value="P:carbohydrate catabolic process"/>
    <property type="evidence" value="ECO:0007669"/>
    <property type="project" value="TreeGrafter"/>
</dbReference>
<comment type="similarity">
    <text evidence="1">Belongs to the glycosyl hydrolase 25 family.</text>
</comment>
<protein>
    <submittedName>
        <fullName evidence="6">Lysozyme domain protein</fullName>
    </submittedName>
</protein>
<evidence type="ECO:0000256" key="3">
    <source>
        <dbReference type="SAM" id="MobiDB-lite"/>
    </source>
</evidence>
<feature type="domain" description="GW" evidence="5">
    <location>
        <begin position="340"/>
        <end position="417"/>
    </location>
</feature>
<feature type="domain" description="GW" evidence="5">
    <location>
        <begin position="427"/>
        <end position="493"/>
    </location>
</feature>
<evidence type="ECO:0000313" key="7">
    <source>
        <dbReference type="Proteomes" id="UP000037749"/>
    </source>
</evidence>
<dbReference type="PANTHER" id="PTHR34135">
    <property type="entry name" value="LYSOZYME"/>
    <property type="match status" value="1"/>
</dbReference>
<feature type="region of interest" description="Disordered" evidence="3">
    <location>
        <begin position="231"/>
        <end position="331"/>
    </location>
</feature>
<evidence type="ECO:0000259" key="5">
    <source>
        <dbReference type="Pfam" id="PF13457"/>
    </source>
</evidence>
<dbReference type="AlphaFoldDB" id="A0A0M9DFH8"/>
<dbReference type="Pfam" id="PF13457">
    <property type="entry name" value="GW"/>
    <property type="match status" value="2"/>
</dbReference>
<evidence type="ECO:0000256" key="2">
    <source>
        <dbReference type="ARBA" id="ARBA00022729"/>
    </source>
</evidence>
<proteinExistence type="inferred from homology"/>
<evidence type="ECO:0000313" key="6">
    <source>
        <dbReference type="EMBL" id="KOY79803.1"/>
    </source>
</evidence>
<dbReference type="GO" id="GO:0009253">
    <property type="term" value="P:peptidoglycan catabolic process"/>
    <property type="evidence" value="ECO:0007669"/>
    <property type="project" value="InterPro"/>
</dbReference>
<accession>A0A0M9DFH8</accession>
<evidence type="ECO:0000256" key="4">
    <source>
        <dbReference type="SAM" id="SignalP"/>
    </source>
</evidence>
<dbReference type="InterPro" id="IPR038200">
    <property type="entry name" value="GW_dom_sf"/>
</dbReference>
<dbReference type="PATRIC" id="fig|148814.9.peg.96"/>
<dbReference type="InterPro" id="IPR025987">
    <property type="entry name" value="GW_dom"/>
</dbReference>
<feature type="chain" id="PRO_5038987741" evidence="4">
    <location>
        <begin position="28"/>
        <end position="500"/>
    </location>
</feature>
<dbReference type="GO" id="GO:0016998">
    <property type="term" value="P:cell wall macromolecule catabolic process"/>
    <property type="evidence" value="ECO:0007669"/>
    <property type="project" value="InterPro"/>
</dbReference>
<feature type="compositionally biased region" description="Low complexity" evidence="3">
    <location>
        <begin position="256"/>
        <end position="325"/>
    </location>
</feature>
<comment type="caution">
    <text evidence="6">The sequence shown here is derived from an EMBL/GenBank/DDBJ whole genome shotgun (WGS) entry which is preliminary data.</text>
</comment>
<dbReference type="GO" id="GO:0003796">
    <property type="term" value="F:lysozyme activity"/>
    <property type="evidence" value="ECO:0007669"/>
    <property type="project" value="InterPro"/>
</dbReference>
<dbReference type="EMBL" id="JXCZ01000004">
    <property type="protein sequence ID" value="KOY79803.1"/>
    <property type="molecule type" value="Genomic_DNA"/>
</dbReference>
<gene>
    <name evidence="6" type="ORF">RZ72_05720</name>
</gene>
<feature type="signal peptide" evidence="4">
    <location>
        <begin position="1"/>
        <end position="27"/>
    </location>
</feature>
<evidence type="ECO:0000256" key="1">
    <source>
        <dbReference type="ARBA" id="ARBA00010646"/>
    </source>
</evidence>
<dbReference type="SUPFAM" id="SSF82057">
    <property type="entry name" value="Prokaryotic SH3-related domain"/>
    <property type="match status" value="1"/>
</dbReference>
<dbReference type="Gene3D" id="3.20.20.80">
    <property type="entry name" value="Glycosidases"/>
    <property type="match status" value="1"/>
</dbReference>
<sequence length="500" mass="55481">MRKKGLWFSIVAVIGLMLASTSVPAMADASNANTSNTVYDMSEWQGSLTDTQAQQLKNEVPFVILRVQYGSAYADKTFEHNRDLMDKYGIPYGVYSFSQYENPSDAAYEAKVLYSRAPRARFYVNDYESQTVTSGGTNESTDAWLKALRPLVGQRKILFYSYANFMVQNAASSVANYDGYWLAAYQNNEPAREHVLWQFTDKFHSNALGKNLDASMFTSKDANWFIGDVADSTNPTPVPQITAPKSDQSSKKVNKKQSAAQKNAASQANQQAADTNSNNTSSNNTGNTNNNTNNTSSNNTNNTNNSTTNGDNDSNNSNNSASTKTTKPKKKAVVKNVDYTAVDKSMTIAGGTGLKIYNHVPGDNRYKKKTKAVHKSNSYAAKKISINSVAKNTSNGRTYYRVLKNGKVLGWINANGLVPNVTYSKYHATKIVRMHPKVNFYNHVGNSGFADIHVTNYGTGYAYTPVQITQRAKKDGWKKYYYKAYYQGKFIGWAYGAMFK</sequence>
<dbReference type="PANTHER" id="PTHR34135:SF1">
    <property type="entry name" value="GLYCOSYL HYDROLASE FAMILY 25"/>
    <property type="match status" value="1"/>
</dbReference>
<keyword evidence="2 4" id="KW-0732">Signal</keyword>
<dbReference type="InterPro" id="IPR002053">
    <property type="entry name" value="Glyco_hydro_25"/>
</dbReference>
<dbReference type="Gene3D" id="2.30.30.170">
    <property type="match status" value="1"/>
</dbReference>
<dbReference type="InterPro" id="IPR017853">
    <property type="entry name" value="GH"/>
</dbReference>
<dbReference type="Pfam" id="PF01183">
    <property type="entry name" value="Glyco_hydro_25"/>
    <property type="match status" value="1"/>
</dbReference>
<reference evidence="6 7" key="1">
    <citation type="journal article" date="2015" name="Genome Biol. Evol.">
        <title>Functionally Structured Genomes in Lactobacillus kunkeei Colonizing the Honey Crop and Food Products of Honeybees and Stingless Bees.</title>
        <authorList>
            <person name="Tamarit D."/>
            <person name="Ellegaard K.M."/>
            <person name="Wikander J."/>
            <person name="Olofsson T."/>
            <person name="Vasquez A."/>
            <person name="Andersson S.G."/>
        </authorList>
    </citation>
    <scope>NUCLEOTIDE SEQUENCE [LARGE SCALE GENOMIC DNA]</scope>
    <source>
        <strain evidence="6 7">LAla</strain>
    </source>
</reference>
<dbReference type="RefSeq" id="WP_155451870.1">
    <property type="nucleotide sequence ID" value="NZ_JXCZ01000004.1"/>
</dbReference>